<name>J3PF73_GAET3</name>
<dbReference type="Proteomes" id="UP000006039">
    <property type="component" value="Unassembled WGS sequence"/>
</dbReference>
<accession>J3PF73</accession>
<evidence type="ECO:0000313" key="2">
    <source>
        <dbReference type="EMBL" id="EJT69975.1"/>
    </source>
</evidence>
<reference evidence="3" key="5">
    <citation type="submission" date="2018-04" db="UniProtKB">
        <authorList>
            <consortium name="EnsemblFungi"/>
        </authorList>
    </citation>
    <scope>IDENTIFICATION</scope>
    <source>
        <strain evidence="3">R3-111a-1</strain>
    </source>
</reference>
<keyword evidence="4" id="KW-1185">Reference proteome</keyword>
<proteinExistence type="predicted"/>
<dbReference type="EMBL" id="GL385402">
    <property type="protein sequence ID" value="EJT69975.1"/>
    <property type="molecule type" value="Genomic_DNA"/>
</dbReference>
<dbReference type="AlphaFoldDB" id="J3PF73"/>
<dbReference type="Pfam" id="PF17111">
    <property type="entry name" value="PigL_N"/>
    <property type="match status" value="1"/>
</dbReference>
<dbReference type="eggNOG" id="ENOG502SK11">
    <property type="taxonomic scope" value="Eukaryota"/>
</dbReference>
<protein>
    <recommendedName>
        <fullName evidence="1">Azaphilone pigments biosynthesis cluster protein L N-terminal domain-containing protein</fullName>
    </recommendedName>
</protein>
<feature type="domain" description="Azaphilone pigments biosynthesis cluster protein L N-terminal" evidence="1">
    <location>
        <begin position="1"/>
        <end position="52"/>
    </location>
</feature>
<evidence type="ECO:0000313" key="4">
    <source>
        <dbReference type="Proteomes" id="UP000006039"/>
    </source>
</evidence>
<gene>
    <name evidence="3" type="primary">20352610</name>
    <name evidence="2" type="ORF">GGTG_12152</name>
</gene>
<dbReference type="GeneID" id="20352610"/>
<dbReference type="OrthoDB" id="428260at2759"/>
<reference evidence="2" key="3">
    <citation type="submission" date="2010-09" db="EMBL/GenBank/DDBJ databases">
        <title>Annotation of Gaeumannomyces graminis var. tritici R3-111a-1.</title>
        <authorList>
            <consortium name="The Broad Institute Genome Sequencing Platform"/>
            <person name="Ma L.-J."/>
            <person name="Dead R."/>
            <person name="Young S.K."/>
            <person name="Zeng Q."/>
            <person name="Gargeya S."/>
            <person name="Fitzgerald M."/>
            <person name="Haas B."/>
            <person name="Abouelleil A."/>
            <person name="Alvarado L."/>
            <person name="Arachchi H.M."/>
            <person name="Berlin A."/>
            <person name="Brown A."/>
            <person name="Chapman S.B."/>
            <person name="Chen Z."/>
            <person name="Dunbar C."/>
            <person name="Freedman E."/>
            <person name="Gearin G."/>
            <person name="Gellesch M."/>
            <person name="Goldberg J."/>
            <person name="Griggs A."/>
            <person name="Gujja S."/>
            <person name="Heiman D."/>
            <person name="Howarth C."/>
            <person name="Larson L."/>
            <person name="Lui A."/>
            <person name="MacDonald P.J.P."/>
            <person name="Mehta T."/>
            <person name="Montmayeur A."/>
            <person name="Murphy C."/>
            <person name="Neiman D."/>
            <person name="Pearson M."/>
            <person name="Priest M."/>
            <person name="Roberts A."/>
            <person name="Saif S."/>
            <person name="Shea T."/>
            <person name="Shenoy N."/>
            <person name="Sisk P."/>
            <person name="Stolte C."/>
            <person name="Sykes S."/>
            <person name="Yandava C."/>
            <person name="Wortman J."/>
            <person name="Nusbaum C."/>
            <person name="Birren B."/>
        </authorList>
    </citation>
    <scope>NUCLEOTIDE SEQUENCE</scope>
    <source>
        <strain evidence="2">R3-111a-1</strain>
    </source>
</reference>
<evidence type="ECO:0000313" key="3">
    <source>
        <dbReference type="EnsemblFungi" id="EJT69975"/>
    </source>
</evidence>
<sequence length="240" mass="26864">MIKDTAYNLEMRLKRIDEKLARTTANGTLGVETSIDLHDERDVTRQCLRICEDARSYLESLQDRQNPWLEGATLSTANVVRNPFEAELMTKQTLDESRDKIAATIHRLQESLDCTASRDGSERDQQRLRLQEDIDISKQCLEVCKKASNQISSQKIYIAGEVIADDNTDQVVVTTLADLFDVGKVLAKSRSAQLVGSMTDDTLQKLSSDRYRSRFGVVSGNSLAVEPQDPRGQYAHAAPN</sequence>
<dbReference type="HOGENOM" id="CLU_032923_2_0_1"/>
<reference evidence="4" key="1">
    <citation type="submission" date="2010-07" db="EMBL/GenBank/DDBJ databases">
        <title>The genome sequence of Gaeumannomyces graminis var. tritici strain R3-111a-1.</title>
        <authorList>
            <consortium name="The Broad Institute Genome Sequencing Platform"/>
            <person name="Ma L.-J."/>
            <person name="Dead R."/>
            <person name="Young S."/>
            <person name="Zeng Q."/>
            <person name="Koehrsen M."/>
            <person name="Alvarado L."/>
            <person name="Berlin A."/>
            <person name="Chapman S.B."/>
            <person name="Chen Z."/>
            <person name="Freedman E."/>
            <person name="Gellesch M."/>
            <person name="Goldberg J."/>
            <person name="Griggs A."/>
            <person name="Gujja S."/>
            <person name="Heilman E.R."/>
            <person name="Heiman D."/>
            <person name="Hepburn T."/>
            <person name="Howarth C."/>
            <person name="Jen D."/>
            <person name="Larson L."/>
            <person name="Mehta T."/>
            <person name="Neiman D."/>
            <person name="Pearson M."/>
            <person name="Roberts A."/>
            <person name="Saif S."/>
            <person name="Shea T."/>
            <person name="Shenoy N."/>
            <person name="Sisk P."/>
            <person name="Stolte C."/>
            <person name="Sykes S."/>
            <person name="Walk T."/>
            <person name="White J."/>
            <person name="Yandava C."/>
            <person name="Haas B."/>
            <person name="Nusbaum C."/>
            <person name="Birren B."/>
        </authorList>
    </citation>
    <scope>NUCLEOTIDE SEQUENCE [LARGE SCALE GENOMIC DNA]</scope>
    <source>
        <strain evidence="4">R3-111a-1</strain>
    </source>
</reference>
<reference evidence="3" key="4">
    <citation type="journal article" date="2015" name="G3 (Bethesda)">
        <title>Genome sequences of three phytopathogenic species of the Magnaporthaceae family of fungi.</title>
        <authorList>
            <person name="Okagaki L.H."/>
            <person name="Nunes C.C."/>
            <person name="Sailsbery J."/>
            <person name="Clay B."/>
            <person name="Brown D."/>
            <person name="John T."/>
            <person name="Oh Y."/>
            <person name="Young N."/>
            <person name="Fitzgerald M."/>
            <person name="Haas B.J."/>
            <person name="Zeng Q."/>
            <person name="Young S."/>
            <person name="Adiconis X."/>
            <person name="Fan L."/>
            <person name="Levin J.Z."/>
            <person name="Mitchell T.K."/>
            <person name="Okubara P.A."/>
            <person name="Farman M.L."/>
            <person name="Kohn L.M."/>
            <person name="Birren B."/>
            <person name="Ma L.-J."/>
            <person name="Dean R.A."/>
        </authorList>
    </citation>
    <scope>NUCLEOTIDE SEQUENCE</scope>
    <source>
        <strain evidence="3">R3-111a-1</strain>
    </source>
</reference>
<dbReference type="RefSeq" id="XP_009228309.1">
    <property type="nucleotide sequence ID" value="XM_009230045.1"/>
</dbReference>
<organism evidence="2">
    <name type="scientific">Gaeumannomyces tritici (strain R3-111a-1)</name>
    <name type="common">Wheat and barley take-all root rot fungus</name>
    <name type="synonym">Gaeumannomyces graminis var. tritici</name>
    <dbReference type="NCBI Taxonomy" id="644352"/>
    <lineage>
        <taxon>Eukaryota</taxon>
        <taxon>Fungi</taxon>
        <taxon>Dikarya</taxon>
        <taxon>Ascomycota</taxon>
        <taxon>Pezizomycotina</taxon>
        <taxon>Sordariomycetes</taxon>
        <taxon>Sordariomycetidae</taxon>
        <taxon>Magnaporthales</taxon>
        <taxon>Magnaporthaceae</taxon>
        <taxon>Gaeumannomyces</taxon>
    </lineage>
</organism>
<dbReference type="InterPro" id="IPR031348">
    <property type="entry name" value="PigL_N"/>
</dbReference>
<dbReference type="VEuPathDB" id="FungiDB:GGTG_12152"/>
<reference evidence="2" key="2">
    <citation type="submission" date="2010-07" db="EMBL/GenBank/DDBJ databases">
        <authorList>
            <consortium name="The Broad Institute Genome Sequencing Platform"/>
            <consortium name="Broad Institute Genome Sequencing Center for Infectious Disease"/>
            <person name="Ma L.-J."/>
            <person name="Dead R."/>
            <person name="Young S."/>
            <person name="Zeng Q."/>
            <person name="Koehrsen M."/>
            <person name="Alvarado L."/>
            <person name="Berlin A."/>
            <person name="Chapman S.B."/>
            <person name="Chen Z."/>
            <person name="Freedman E."/>
            <person name="Gellesch M."/>
            <person name="Goldberg J."/>
            <person name="Griggs A."/>
            <person name="Gujja S."/>
            <person name="Heilman E.R."/>
            <person name="Heiman D."/>
            <person name="Hepburn T."/>
            <person name="Howarth C."/>
            <person name="Jen D."/>
            <person name="Larson L."/>
            <person name="Mehta T."/>
            <person name="Neiman D."/>
            <person name="Pearson M."/>
            <person name="Roberts A."/>
            <person name="Saif S."/>
            <person name="Shea T."/>
            <person name="Shenoy N."/>
            <person name="Sisk P."/>
            <person name="Stolte C."/>
            <person name="Sykes S."/>
            <person name="Walk T."/>
            <person name="White J."/>
            <person name="Yandava C."/>
            <person name="Haas B."/>
            <person name="Nusbaum C."/>
            <person name="Birren B."/>
        </authorList>
    </citation>
    <scope>NUCLEOTIDE SEQUENCE</scope>
    <source>
        <strain evidence="2">R3-111a-1</strain>
    </source>
</reference>
<dbReference type="EnsemblFungi" id="EJT69975">
    <property type="protein sequence ID" value="EJT69975"/>
    <property type="gene ID" value="GGTG_12152"/>
</dbReference>
<evidence type="ECO:0000259" key="1">
    <source>
        <dbReference type="Pfam" id="PF17111"/>
    </source>
</evidence>